<protein>
    <recommendedName>
        <fullName evidence="4">4-amino-4-deoxy-L-arabinose transferase</fullName>
    </recommendedName>
</protein>
<dbReference type="OrthoDB" id="9786218at2"/>
<organism evidence="2 3">
    <name type="scientific">Sphingomonas rubra</name>
    <dbReference type="NCBI Taxonomy" id="634430"/>
    <lineage>
        <taxon>Bacteria</taxon>
        <taxon>Pseudomonadati</taxon>
        <taxon>Pseudomonadota</taxon>
        <taxon>Alphaproteobacteria</taxon>
        <taxon>Sphingomonadales</taxon>
        <taxon>Sphingomonadaceae</taxon>
        <taxon>Sphingomonas</taxon>
    </lineage>
</organism>
<evidence type="ECO:0000256" key="1">
    <source>
        <dbReference type="SAM" id="Phobius"/>
    </source>
</evidence>
<feature type="transmembrane region" description="Helical" evidence="1">
    <location>
        <begin position="312"/>
        <end position="333"/>
    </location>
</feature>
<dbReference type="Proteomes" id="UP000199586">
    <property type="component" value="Unassembled WGS sequence"/>
</dbReference>
<keyword evidence="3" id="KW-1185">Reference proteome</keyword>
<gene>
    <name evidence="2" type="ORF">SAMN04488241_10729</name>
</gene>
<sequence>MDGVHRTTRQTPTGLDDALIVVLIVALLGLGYALNAPLMLMDGDTGWHLATGRWIVAHGQVPTTDPFSFTARGRFWVAHEWLSDVAMFVAWRAGGWSGLIALTAAAFAALLVITGLHLRRWLGGPAILAALALLGMALGNTLIARPHVLALPLLAGWVVLLLRARAQDRAPSPGWAALMLVWANAHGSFLLGLVLAGAFALEALIDAPTRRRWLVVRRWAGFGLTSTGAALLTPSGIHGLFYPLYVSRLALLPYIQEWRPVDFAQPGPFELLLLTGLFVLLVRPTRVPPIRLLLLLGVLHLALQHMRQVTVFAILATLILAEPIGRAWTGATAARSRPVGRGDRAAIGVAIVIALGLAAARLAVPVERTDSEGVPTSAIAALPPALRTRAVFNEYSFGGALILAGIRPYIDGRSDMYGDDFSIDYFRIAAGDRRRWRAAERRWRFGWTILPPGNRIVTMLDADPRWRRAYADATAVVHVRRRSP</sequence>
<dbReference type="AlphaFoldDB" id="A0A1I5T3Z6"/>
<evidence type="ECO:0000313" key="3">
    <source>
        <dbReference type="Proteomes" id="UP000199586"/>
    </source>
</evidence>
<keyword evidence="1" id="KW-0472">Membrane</keyword>
<name>A0A1I5T3Z6_9SPHN</name>
<dbReference type="RefSeq" id="WP_093333458.1">
    <property type="nucleotide sequence ID" value="NZ_FOXP01000007.1"/>
</dbReference>
<dbReference type="EMBL" id="FOXP01000007">
    <property type="protein sequence ID" value="SFP77725.1"/>
    <property type="molecule type" value="Genomic_DNA"/>
</dbReference>
<feature type="transmembrane region" description="Helical" evidence="1">
    <location>
        <begin position="186"/>
        <end position="207"/>
    </location>
</feature>
<keyword evidence="1" id="KW-0812">Transmembrane</keyword>
<feature type="transmembrane region" description="Helical" evidence="1">
    <location>
        <begin position="345"/>
        <end position="364"/>
    </location>
</feature>
<keyword evidence="1" id="KW-1133">Transmembrane helix</keyword>
<reference evidence="2 3" key="1">
    <citation type="submission" date="2016-10" db="EMBL/GenBank/DDBJ databases">
        <authorList>
            <person name="de Groot N.N."/>
        </authorList>
    </citation>
    <scope>NUCLEOTIDE SEQUENCE [LARGE SCALE GENOMIC DNA]</scope>
    <source>
        <strain evidence="2 3">CGMCC 1.9113</strain>
    </source>
</reference>
<feature type="transmembrane region" description="Helical" evidence="1">
    <location>
        <begin position="219"/>
        <end position="243"/>
    </location>
</feature>
<feature type="transmembrane region" description="Helical" evidence="1">
    <location>
        <begin position="263"/>
        <end position="282"/>
    </location>
</feature>
<feature type="transmembrane region" description="Helical" evidence="1">
    <location>
        <begin position="96"/>
        <end position="116"/>
    </location>
</feature>
<feature type="transmembrane region" description="Helical" evidence="1">
    <location>
        <begin position="20"/>
        <end position="40"/>
    </location>
</feature>
<dbReference type="STRING" id="634430.SAMN04488241_10729"/>
<evidence type="ECO:0008006" key="4">
    <source>
        <dbReference type="Google" id="ProtNLM"/>
    </source>
</evidence>
<proteinExistence type="predicted"/>
<feature type="transmembrane region" description="Helical" evidence="1">
    <location>
        <begin position="122"/>
        <end position="143"/>
    </location>
</feature>
<evidence type="ECO:0000313" key="2">
    <source>
        <dbReference type="EMBL" id="SFP77725.1"/>
    </source>
</evidence>
<accession>A0A1I5T3Z6</accession>